<dbReference type="RefSeq" id="WP_303729791.1">
    <property type="nucleotide sequence ID" value="NZ_DULP01000087.1"/>
</dbReference>
<gene>
    <name evidence="2" type="ORF">GXX24_06145</name>
</gene>
<protein>
    <submittedName>
        <fullName evidence="2">DUF481 domain-containing protein</fullName>
    </submittedName>
</protein>
<dbReference type="Proteomes" id="UP000580830">
    <property type="component" value="Unassembled WGS sequence"/>
</dbReference>
<evidence type="ECO:0000313" key="2">
    <source>
        <dbReference type="EMBL" id="HHW33705.1"/>
    </source>
</evidence>
<evidence type="ECO:0000313" key="3">
    <source>
        <dbReference type="Proteomes" id="UP000580830"/>
    </source>
</evidence>
<comment type="caution">
    <text evidence="2">The sequence shown here is derived from an EMBL/GenBank/DDBJ whole genome shotgun (WGS) entry which is preliminary data.</text>
</comment>
<evidence type="ECO:0000256" key="1">
    <source>
        <dbReference type="SAM" id="SignalP"/>
    </source>
</evidence>
<dbReference type="Pfam" id="PF04338">
    <property type="entry name" value="DUF481"/>
    <property type="match status" value="1"/>
</dbReference>
<organism evidence="2 3">
    <name type="scientific">Paracoccus solventivorans</name>
    <dbReference type="NCBI Taxonomy" id="53463"/>
    <lineage>
        <taxon>Bacteria</taxon>
        <taxon>Pseudomonadati</taxon>
        <taxon>Pseudomonadota</taxon>
        <taxon>Alphaproteobacteria</taxon>
        <taxon>Rhodobacterales</taxon>
        <taxon>Paracoccaceae</taxon>
        <taxon>Paracoccus</taxon>
    </lineage>
</organism>
<dbReference type="AlphaFoldDB" id="A0A832QX98"/>
<dbReference type="EMBL" id="DULP01000087">
    <property type="protein sequence ID" value="HHW33705.1"/>
    <property type="molecule type" value="Genomic_DNA"/>
</dbReference>
<dbReference type="InterPro" id="IPR007433">
    <property type="entry name" value="DUF481"/>
</dbReference>
<keyword evidence="1" id="KW-0732">Signal</keyword>
<accession>A0A832QX98</accession>
<proteinExistence type="predicted"/>
<name>A0A832QX98_9RHOB</name>
<feature type="chain" id="PRO_5032603157" evidence="1">
    <location>
        <begin position="24"/>
        <end position="310"/>
    </location>
</feature>
<sequence length="310" mass="34142">MKKLSLIASASALAIVIGAPVFAQTEFSTGANITGVGGVEDRIEDVEEAVQDDFERSQDTARFGPADRRTGTFGSIALTYAGRSGNYENQDFSLAGRLSNNQGPFQQSIGLLLEYGEDNDGETDTKRTSVIYDGSYYFNEQLYAFVLGRAAVDGMANDYDATDLDEAADHDGRLKRDAFLGFGPGYRVINNDTTAWRVQAGVGVRYTHTVRAFDDLGDPIPDEDARIESDTSVGYIVSSRFYHKFNDQFFLTNDTDYLTSDANDIAWNELGLNFKMSDALATRVSYKTEYVSDRAIRTDNTLGVSLVYGF</sequence>
<reference evidence="2 3" key="1">
    <citation type="journal article" date="2020" name="Biotechnol. Biofuels">
        <title>New insights from the biogas microbiome by comprehensive genome-resolved metagenomics of nearly 1600 species originating from multiple anaerobic digesters.</title>
        <authorList>
            <person name="Campanaro S."/>
            <person name="Treu L."/>
            <person name="Rodriguez-R L.M."/>
            <person name="Kovalovszki A."/>
            <person name="Ziels R.M."/>
            <person name="Maus I."/>
            <person name="Zhu X."/>
            <person name="Kougias P.G."/>
            <person name="Basile A."/>
            <person name="Luo G."/>
            <person name="Schluter A."/>
            <person name="Konstantinidis K.T."/>
            <person name="Angelidaki I."/>
        </authorList>
    </citation>
    <scope>NUCLEOTIDE SEQUENCE [LARGE SCALE GENOMIC DNA]</scope>
    <source>
        <strain evidence="2">AS04akNAM_125</strain>
    </source>
</reference>
<feature type="signal peptide" evidence="1">
    <location>
        <begin position="1"/>
        <end position="23"/>
    </location>
</feature>